<reference evidence="3" key="1">
    <citation type="submission" date="2020-05" db="EMBL/GenBank/DDBJ databases">
        <authorList>
            <person name="Chiriac C."/>
            <person name="Salcher M."/>
            <person name="Ghai R."/>
            <person name="Kavagutti S V."/>
        </authorList>
    </citation>
    <scope>NUCLEOTIDE SEQUENCE</scope>
</reference>
<protein>
    <submittedName>
        <fullName evidence="3">Uncharacterized protein</fullName>
    </submittedName>
</protein>
<dbReference type="EMBL" id="LR798410">
    <property type="protein sequence ID" value="CAB5229898.1"/>
    <property type="molecule type" value="Genomic_DNA"/>
</dbReference>
<proteinExistence type="predicted"/>
<dbReference type="EMBL" id="LR797433">
    <property type="protein sequence ID" value="CAB4215822.1"/>
    <property type="molecule type" value="Genomic_DNA"/>
</dbReference>
<evidence type="ECO:0000313" key="1">
    <source>
        <dbReference type="EMBL" id="CAB4184070.1"/>
    </source>
</evidence>
<organism evidence="3">
    <name type="scientific">uncultured Caudovirales phage</name>
    <dbReference type="NCBI Taxonomy" id="2100421"/>
    <lineage>
        <taxon>Viruses</taxon>
        <taxon>Duplodnaviria</taxon>
        <taxon>Heunggongvirae</taxon>
        <taxon>Uroviricota</taxon>
        <taxon>Caudoviricetes</taxon>
        <taxon>Peduoviridae</taxon>
        <taxon>Maltschvirus</taxon>
        <taxon>Maltschvirus maltsch</taxon>
    </lineage>
</organism>
<accession>A0A6J7XKC4</accession>
<dbReference type="EMBL" id="LR797056">
    <property type="protein sequence ID" value="CAB4184070.1"/>
    <property type="molecule type" value="Genomic_DNA"/>
</dbReference>
<gene>
    <name evidence="1" type="ORF">UFOVP1109_28</name>
    <name evidence="2" type="ORF">UFOVP1473_11</name>
    <name evidence="3" type="ORF">UFOVP1560_19</name>
</gene>
<evidence type="ECO:0000313" key="2">
    <source>
        <dbReference type="EMBL" id="CAB4215822.1"/>
    </source>
</evidence>
<evidence type="ECO:0000313" key="3">
    <source>
        <dbReference type="EMBL" id="CAB5229898.1"/>
    </source>
</evidence>
<name>A0A6J7XKC4_9CAUD</name>
<sequence>MVTVDSLKAKITVLEAELQKANIFVIQAQATIGTYQSLIIELEAPDAAEEINQSESV</sequence>